<keyword evidence="5 9" id="KW-0067">ATP-binding</keyword>
<dbReference type="GO" id="GO:0000287">
    <property type="term" value="F:magnesium ion binding"/>
    <property type="evidence" value="ECO:0007669"/>
    <property type="project" value="UniProtKB-UniRule"/>
</dbReference>
<dbReference type="PANTHER" id="PTHR23135:SF4">
    <property type="entry name" value="UDP-N-ACETYLMURAMOYL-L-ALANYL-D-GLUTAMATE--2,6-DIAMINOPIMELATE LIGASE MURE HOMOLOG, CHLOROPLASTIC"/>
    <property type="match status" value="1"/>
</dbReference>
<dbReference type="InterPro" id="IPR036565">
    <property type="entry name" value="Mur-like_cat_sf"/>
</dbReference>
<keyword evidence="9 10" id="KW-0132">Cell division</keyword>
<keyword evidence="9" id="KW-0460">Magnesium</keyword>
<reference evidence="13 14" key="1">
    <citation type="submission" date="2020-08" db="EMBL/GenBank/DDBJ databases">
        <title>Genomic Encyclopedia of Type Strains, Phase IV (KMG-IV): sequencing the most valuable type-strain genomes for metagenomic binning, comparative biology and taxonomic classification.</title>
        <authorList>
            <person name="Goeker M."/>
        </authorList>
    </citation>
    <scope>NUCLEOTIDE SEQUENCE [LARGE SCALE GENOMIC DNA]</scope>
    <source>
        <strain evidence="13 14">DSM 29007</strain>
    </source>
</reference>
<dbReference type="Gene3D" id="3.90.190.20">
    <property type="entry name" value="Mur ligase, C-terminal domain"/>
    <property type="match status" value="1"/>
</dbReference>
<comment type="subcellular location">
    <subcellularLocation>
        <location evidence="9 10">Cytoplasm</location>
    </subcellularLocation>
</comment>
<dbReference type="GO" id="GO:0008360">
    <property type="term" value="P:regulation of cell shape"/>
    <property type="evidence" value="ECO:0007669"/>
    <property type="project" value="UniProtKB-KW"/>
</dbReference>
<keyword evidence="4 9" id="KW-0547">Nucleotide-binding</keyword>
<evidence type="ECO:0000256" key="4">
    <source>
        <dbReference type="ARBA" id="ARBA00022741"/>
    </source>
</evidence>
<evidence type="ECO:0000256" key="3">
    <source>
        <dbReference type="ARBA" id="ARBA00022598"/>
    </source>
</evidence>
<protein>
    <recommendedName>
        <fullName evidence="9">UDP-N-acetylmuramoyl-L-alanyl-D-glutamate--2,6-diaminopimelate ligase</fullName>
        <ecNumber evidence="9">6.3.2.13</ecNumber>
    </recommendedName>
    <alternativeName>
        <fullName evidence="9">Meso-A2pm-adding enzyme</fullName>
    </alternativeName>
    <alternativeName>
        <fullName evidence="9">Meso-diaminopimelate-adding enzyme</fullName>
    </alternativeName>
    <alternativeName>
        <fullName evidence="9">UDP-MurNAc-L-Ala-D-Glu:meso-diaminopimelate ligase</fullName>
    </alternativeName>
    <alternativeName>
        <fullName evidence="9">UDP-MurNAc-tripeptide synthetase</fullName>
    </alternativeName>
    <alternativeName>
        <fullName evidence="9">UDP-N-acetylmuramyl-tripeptide synthetase</fullName>
    </alternativeName>
</protein>
<dbReference type="InterPro" id="IPR036615">
    <property type="entry name" value="Mur_ligase_C_dom_sf"/>
</dbReference>
<feature type="binding site" evidence="9">
    <location>
        <begin position="119"/>
        <end position="125"/>
    </location>
    <ligand>
        <name>ATP</name>
        <dbReference type="ChEBI" id="CHEBI:30616"/>
    </ligand>
</feature>
<keyword evidence="8 9" id="KW-0961">Cell wall biogenesis/degradation</keyword>
<accession>A0A841H487</accession>
<dbReference type="HAMAP" id="MF_00208">
    <property type="entry name" value="MurE"/>
    <property type="match status" value="1"/>
</dbReference>
<evidence type="ECO:0000256" key="6">
    <source>
        <dbReference type="ARBA" id="ARBA00022960"/>
    </source>
</evidence>
<feature type="short sequence motif" description="Meso-diaminopimelate recognition motif" evidence="9">
    <location>
        <begin position="414"/>
        <end position="417"/>
    </location>
</feature>
<evidence type="ECO:0000313" key="14">
    <source>
        <dbReference type="Proteomes" id="UP000582837"/>
    </source>
</evidence>
<feature type="binding site" evidence="9">
    <location>
        <position position="196"/>
    </location>
    <ligand>
        <name>UDP-N-acetyl-alpha-D-muramoyl-L-alanyl-D-glutamate</name>
        <dbReference type="ChEBI" id="CHEBI:83900"/>
    </ligand>
</feature>
<evidence type="ECO:0000313" key="13">
    <source>
        <dbReference type="EMBL" id="MBB6072810.1"/>
    </source>
</evidence>
<dbReference type="GO" id="GO:0051301">
    <property type="term" value="P:cell division"/>
    <property type="evidence" value="ECO:0007669"/>
    <property type="project" value="UniProtKB-KW"/>
</dbReference>
<comment type="cofactor">
    <cofactor evidence="9">
        <name>Mg(2+)</name>
        <dbReference type="ChEBI" id="CHEBI:18420"/>
    </cofactor>
</comment>
<evidence type="ECO:0000256" key="2">
    <source>
        <dbReference type="ARBA" id="ARBA00022490"/>
    </source>
</evidence>
<organism evidence="13 14">
    <name type="scientific">Longimicrobium terrae</name>
    <dbReference type="NCBI Taxonomy" id="1639882"/>
    <lineage>
        <taxon>Bacteria</taxon>
        <taxon>Pseudomonadati</taxon>
        <taxon>Gemmatimonadota</taxon>
        <taxon>Longimicrobiia</taxon>
        <taxon>Longimicrobiales</taxon>
        <taxon>Longimicrobiaceae</taxon>
        <taxon>Longimicrobium</taxon>
    </lineage>
</organism>
<dbReference type="InterPro" id="IPR013221">
    <property type="entry name" value="Mur_ligase_cen"/>
</dbReference>
<keyword evidence="9 10" id="KW-0131">Cell cycle</keyword>
<dbReference type="NCBIfam" id="TIGR01085">
    <property type="entry name" value="murE"/>
    <property type="match status" value="1"/>
</dbReference>
<feature type="binding site" evidence="9">
    <location>
        <position position="190"/>
    </location>
    <ligand>
        <name>UDP-N-acetyl-alpha-D-muramoyl-L-alanyl-D-glutamate</name>
        <dbReference type="ChEBI" id="CHEBI:83900"/>
    </ligand>
</feature>
<dbReference type="GO" id="GO:0071555">
    <property type="term" value="P:cell wall organization"/>
    <property type="evidence" value="ECO:0007669"/>
    <property type="project" value="UniProtKB-KW"/>
</dbReference>
<comment type="catalytic activity">
    <reaction evidence="9">
        <text>UDP-N-acetyl-alpha-D-muramoyl-L-alanyl-D-glutamate + meso-2,6-diaminopimelate + ATP = UDP-N-acetyl-alpha-D-muramoyl-L-alanyl-gamma-D-glutamyl-meso-2,6-diaminopimelate + ADP + phosphate + H(+)</text>
        <dbReference type="Rhea" id="RHEA:23676"/>
        <dbReference type="ChEBI" id="CHEBI:15378"/>
        <dbReference type="ChEBI" id="CHEBI:30616"/>
        <dbReference type="ChEBI" id="CHEBI:43474"/>
        <dbReference type="ChEBI" id="CHEBI:57791"/>
        <dbReference type="ChEBI" id="CHEBI:83900"/>
        <dbReference type="ChEBI" id="CHEBI:83905"/>
        <dbReference type="ChEBI" id="CHEBI:456216"/>
        <dbReference type="EC" id="6.3.2.13"/>
    </reaction>
</comment>
<feature type="binding site" evidence="9">
    <location>
        <position position="198"/>
    </location>
    <ligand>
        <name>UDP-N-acetyl-alpha-D-muramoyl-L-alanyl-D-glutamate</name>
        <dbReference type="ChEBI" id="CHEBI:83900"/>
    </ligand>
</feature>
<dbReference type="GO" id="GO:0004326">
    <property type="term" value="F:tetrahydrofolylpolyglutamate synthase activity"/>
    <property type="evidence" value="ECO:0007669"/>
    <property type="project" value="InterPro"/>
</dbReference>
<dbReference type="PROSITE" id="PS01011">
    <property type="entry name" value="FOLYLPOLYGLU_SYNT_1"/>
    <property type="match status" value="1"/>
</dbReference>
<dbReference type="EC" id="6.3.2.13" evidence="9"/>
<dbReference type="RefSeq" id="WP_170035467.1">
    <property type="nucleotide sequence ID" value="NZ_JABDTL010000001.1"/>
</dbReference>
<keyword evidence="3 9" id="KW-0436">Ligase</keyword>
<comment type="caution">
    <text evidence="9">Lacks conserved residue(s) required for the propagation of feature annotation.</text>
</comment>
<evidence type="ECO:0000256" key="10">
    <source>
        <dbReference type="RuleBase" id="RU004135"/>
    </source>
</evidence>
<feature type="binding site" evidence="9">
    <location>
        <position position="464"/>
    </location>
    <ligand>
        <name>meso-2,6-diaminopimelate</name>
        <dbReference type="ChEBI" id="CHEBI:57791"/>
    </ligand>
</feature>
<comment type="caution">
    <text evidence="13">The sequence shown here is derived from an EMBL/GenBank/DDBJ whole genome shotgun (WGS) entry which is preliminary data.</text>
</comment>
<dbReference type="NCBIfam" id="NF001126">
    <property type="entry name" value="PRK00139.1-4"/>
    <property type="match status" value="1"/>
</dbReference>
<dbReference type="EMBL" id="JACHIA010000018">
    <property type="protein sequence ID" value="MBB6072810.1"/>
    <property type="molecule type" value="Genomic_DNA"/>
</dbReference>
<feature type="domain" description="Mur ligase central" evidence="12">
    <location>
        <begin position="117"/>
        <end position="317"/>
    </location>
</feature>
<dbReference type="Pfam" id="PF02875">
    <property type="entry name" value="Mur_ligase_C"/>
    <property type="match status" value="1"/>
</dbReference>
<gene>
    <name evidence="9" type="primary">murE</name>
    <name evidence="13" type="ORF">HNQ61_004474</name>
</gene>
<evidence type="ECO:0000256" key="7">
    <source>
        <dbReference type="ARBA" id="ARBA00022984"/>
    </source>
</evidence>
<evidence type="ECO:0000259" key="11">
    <source>
        <dbReference type="Pfam" id="PF02875"/>
    </source>
</evidence>
<name>A0A841H487_9BACT</name>
<dbReference type="SUPFAM" id="SSF53244">
    <property type="entry name" value="MurD-like peptide ligases, peptide-binding domain"/>
    <property type="match status" value="1"/>
</dbReference>
<evidence type="ECO:0000256" key="5">
    <source>
        <dbReference type="ARBA" id="ARBA00022840"/>
    </source>
</evidence>
<feature type="domain" description="Mur ligase C-terminal" evidence="11">
    <location>
        <begin position="340"/>
        <end position="466"/>
    </location>
</feature>
<dbReference type="SUPFAM" id="SSF53623">
    <property type="entry name" value="MurD-like peptide ligases, catalytic domain"/>
    <property type="match status" value="1"/>
</dbReference>
<dbReference type="GO" id="GO:0009252">
    <property type="term" value="P:peptidoglycan biosynthetic process"/>
    <property type="evidence" value="ECO:0007669"/>
    <property type="project" value="UniProtKB-UniRule"/>
</dbReference>
<dbReference type="InterPro" id="IPR035911">
    <property type="entry name" value="MurE/MurF_N"/>
</dbReference>
<sequence>MSRQSTLGAIEARLEREGLLAGRLSAEDAARVVEDVTSDSREAGRGTLFCAVVGTASDSHRFLPSVADSGAAGATVERIDPAAGMPQIVVNDGRRATAFAAAEFFGDPWREMTLVGVTGTNGKTTSAAMLRHLLAADGPSGYVGTLGAIGADGEVIPGTEGLTTPGPVDAARWMRRFADDGVMRVAMEVSSHALHQERLGAVRFDAAVFTNLTQDHLDYHVTMEEYRAAKLRLTELLKPGGAAILNADDPAWADVRSPVGRTITFGVERAADVRAEGVRVGAGGMEFTLRTPDGDAEVALPLFGGFNVSNAAAAGAVLWSLGWSPARIAERLGTLPQVPGRLERVAGPPRSATVLLDYAHTPDALERALAAVRPLVKGRVIVVFGAGGDRDAEKRPLMGAAAAAGADLVIVTSDNPRTEDPEAILDDIERGMGRAPRQRISDRREAIRTALTEGSSNDLILLAGKGHETYQIIGTEKRPFDERIIVREILAELTDAEGGGV</sequence>
<dbReference type="InterPro" id="IPR005761">
    <property type="entry name" value="UDP-N-AcMur-Glu-dNH2Pim_ligase"/>
</dbReference>
<comment type="PTM">
    <text evidence="9">Carboxylation is probably crucial for Mg(2+) binding and, consequently, for the gamma-phosphate positioning of ATP.</text>
</comment>
<keyword evidence="6 9" id="KW-0133">Cell shape</keyword>
<feature type="modified residue" description="N6-carboxylysine" evidence="9">
    <location>
        <position position="230"/>
    </location>
</feature>
<evidence type="ECO:0000256" key="8">
    <source>
        <dbReference type="ARBA" id="ARBA00023316"/>
    </source>
</evidence>
<evidence type="ECO:0000259" key="12">
    <source>
        <dbReference type="Pfam" id="PF08245"/>
    </source>
</evidence>
<dbReference type="GO" id="GO:0008765">
    <property type="term" value="F:UDP-N-acetylmuramoylalanyl-D-glutamate-2,6-diaminopimelate ligase activity"/>
    <property type="evidence" value="ECO:0007669"/>
    <property type="project" value="UniProtKB-UniRule"/>
</dbReference>
<feature type="binding site" evidence="9">
    <location>
        <begin position="163"/>
        <end position="164"/>
    </location>
    <ligand>
        <name>UDP-N-acetyl-alpha-D-muramoyl-L-alanyl-D-glutamate</name>
        <dbReference type="ChEBI" id="CHEBI:83900"/>
    </ligand>
</feature>
<dbReference type="GO" id="GO:0005737">
    <property type="term" value="C:cytoplasm"/>
    <property type="evidence" value="ECO:0007669"/>
    <property type="project" value="UniProtKB-SubCell"/>
</dbReference>
<keyword evidence="7 9" id="KW-0573">Peptidoglycan synthesis</keyword>
<dbReference type="GO" id="GO:0005524">
    <property type="term" value="F:ATP binding"/>
    <property type="evidence" value="ECO:0007669"/>
    <property type="project" value="UniProtKB-UniRule"/>
</dbReference>
<feature type="binding site" evidence="9">
    <location>
        <position position="40"/>
    </location>
    <ligand>
        <name>UDP-N-acetyl-alpha-D-muramoyl-L-alanyl-D-glutamate</name>
        <dbReference type="ChEBI" id="CHEBI:83900"/>
    </ligand>
</feature>
<comment type="similarity">
    <text evidence="1 9">Belongs to the MurCDEF family. MurE subfamily.</text>
</comment>
<comment type="function">
    <text evidence="9">Catalyzes the addition of meso-diaminopimelic acid to the nucleotide precursor UDP-N-acetylmuramoyl-L-alanyl-D-glutamate (UMAG) in the biosynthesis of bacterial cell-wall peptidoglycan.</text>
</comment>
<dbReference type="InterPro" id="IPR018109">
    <property type="entry name" value="Folylpolyglutamate_synth_CS"/>
</dbReference>
<keyword evidence="2 9" id="KW-0963">Cytoplasm</keyword>
<comment type="pathway">
    <text evidence="9 10">Cell wall biogenesis; peptidoglycan biosynthesis.</text>
</comment>
<dbReference type="UniPathway" id="UPA00219"/>
<proteinExistence type="inferred from homology"/>
<dbReference type="Pfam" id="PF08245">
    <property type="entry name" value="Mur_ligase_M"/>
    <property type="match status" value="1"/>
</dbReference>
<feature type="binding site" evidence="9">
    <location>
        <position position="390"/>
    </location>
    <ligand>
        <name>meso-2,6-diaminopimelate</name>
        <dbReference type="ChEBI" id="CHEBI:57791"/>
    </ligand>
</feature>
<dbReference type="Gene3D" id="3.40.1390.10">
    <property type="entry name" value="MurE/MurF, N-terminal domain"/>
    <property type="match status" value="1"/>
</dbReference>
<dbReference type="Proteomes" id="UP000582837">
    <property type="component" value="Unassembled WGS sequence"/>
</dbReference>
<keyword evidence="14" id="KW-1185">Reference proteome</keyword>
<feature type="binding site" evidence="9">
    <location>
        <position position="468"/>
    </location>
    <ligand>
        <name>meso-2,6-diaminopimelate</name>
        <dbReference type="ChEBI" id="CHEBI:57791"/>
    </ligand>
</feature>
<feature type="binding site" evidence="9">
    <location>
        <begin position="414"/>
        <end position="417"/>
    </location>
    <ligand>
        <name>meso-2,6-diaminopimelate</name>
        <dbReference type="ChEBI" id="CHEBI:57791"/>
    </ligand>
</feature>
<dbReference type="Gene3D" id="3.40.1190.10">
    <property type="entry name" value="Mur-like, catalytic domain"/>
    <property type="match status" value="1"/>
</dbReference>
<evidence type="ECO:0000256" key="1">
    <source>
        <dbReference type="ARBA" id="ARBA00005898"/>
    </source>
</evidence>
<evidence type="ECO:0000256" key="9">
    <source>
        <dbReference type="HAMAP-Rule" id="MF_00208"/>
    </source>
</evidence>
<dbReference type="AlphaFoldDB" id="A0A841H487"/>
<dbReference type="PANTHER" id="PTHR23135">
    <property type="entry name" value="MUR LIGASE FAMILY MEMBER"/>
    <property type="match status" value="1"/>
</dbReference>
<dbReference type="InterPro" id="IPR004101">
    <property type="entry name" value="Mur_ligase_C"/>
</dbReference>
<dbReference type="SUPFAM" id="SSF63418">
    <property type="entry name" value="MurE/MurF N-terminal domain"/>
    <property type="match status" value="1"/>
</dbReference>